<dbReference type="InterPro" id="IPR005801">
    <property type="entry name" value="ADC_synthase"/>
</dbReference>
<dbReference type="PRINTS" id="PR00095">
    <property type="entry name" value="ANTSNTHASEI"/>
</dbReference>
<evidence type="ECO:0000313" key="4">
    <source>
        <dbReference type="Proteomes" id="UP000283003"/>
    </source>
</evidence>
<dbReference type="AlphaFoldDB" id="A0A437H0C2"/>
<reference evidence="3 4" key="1">
    <citation type="submission" date="2018-12" db="EMBL/GenBank/DDBJ databases">
        <title>Croceicoccus ponticola sp. nov., a lipolytic bacterium isolated from seawater.</title>
        <authorList>
            <person name="Yoon J.-H."/>
        </authorList>
    </citation>
    <scope>NUCLEOTIDE SEQUENCE [LARGE SCALE GENOMIC DNA]</scope>
    <source>
        <strain evidence="3 4">GM-16</strain>
    </source>
</reference>
<dbReference type="Pfam" id="PF04715">
    <property type="entry name" value="Anth_synt_I_N"/>
    <property type="match status" value="1"/>
</dbReference>
<evidence type="ECO:0000313" key="3">
    <source>
        <dbReference type="EMBL" id="RVQ69068.1"/>
    </source>
</evidence>
<dbReference type="EC" id="4.1.3.27" evidence="3"/>
<name>A0A437H0C2_9SPHN</name>
<dbReference type="InterPro" id="IPR019999">
    <property type="entry name" value="Anth_synth_I-like"/>
</dbReference>
<dbReference type="GO" id="GO:0000162">
    <property type="term" value="P:L-tryptophan biosynthetic process"/>
    <property type="evidence" value="ECO:0007669"/>
    <property type="project" value="TreeGrafter"/>
</dbReference>
<evidence type="ECO:0000259" key="1">
    <source>
        <dbReference type="Pfam" id="PF00425"/>
    </source>
</evidence>
<dbReference type="SUPFAM" id="SSF56322">
    <property type="entry name" value="ADC synthase"/>
    <property type="match status" value="1"/>
</dbReference>
<feature type="domain" description="Anthranilate synthase component I N-terminal" evidence="2">
    <location>
        <begin position="37"/>
        <end position="181"/>
    </location>
</feature>
<sequence>MTVTSPTAHDTRWDEHALAELTAGRPGVVWRQVVADCDTPVAAAVKLIEGERGDFLLESVEGGETRGRYSLLGLDPDLVFRAQGTTAEINRTWRDDRSDFITLDADPLTALRSLVEECRFDVPEPLPAALSCLVGYFGYETIALVEPSIGRPPANPLDVPDMLFVRPALVLVFDRLKDALYCIAPIWPGSLAPEQAVDRARDRVEDCLARLAAARVPPQTLRDDVPEPALRPNLAPGKYDEMVLAAKEYITAGDIFQVVLAQRFSTPFPLPPLSLYRALRRVNPSPFLYFLDLPGFALIGSSPEILVRVRPNSEGHNEVTIRPIAGTRPRGKDAEEDRANRESLLADPKELAEHLMLLDLGRNDVGRVATAGSVRVTDSYTVENYSHVMHIVSNVVGQLDPACDAVDALLAGFPAGTVSGAPKVRACQVIAELEPETRGAYAGGVGYFSPDGSVDSCIVLRTALVKDGVMHIQAGAGIVADSNPEYEQRECEAKAGALVAAAREALRIAREPGYGQ</sequence>
<dbReference type="PANTHER" id="PTHR11236:SF9">
    <property type="entry name" value="ANTHRANILATE SYNTHASE COMPONENT 1"/>
    <property type="match status" value="1"/>
</dbReference>
<keyword evidence="3" id="KW-0456">Lyase</keyword>
<dbReference type="RefSeq" id="WP_127611255.1">
    <property type="nucleotide sequence ID" value="NZ_RXOL01000001.1"/>
</dbReference>
<dbReference type="PANTHER" id="PTHR11236">
    <property type="entry name" value="AMINOBENZOATE/ANTHRANILATE SYNTHASE"/>
    <property type="match status" value="1"/>
</dbReference>
<feature type="domain" description="Chorismate-utilising enzyme C-terminal" evidence="1">
    <location>
        <begin position="238"/>
        <end position="494"/>
    </location>
</feature>
<dbReference type="Pfam" id="PF00425">
    <property type="entry name" value="Chorismate_bind"/>
    <property type="match status" value="1"/>
</dbReference>
<dbReference type="GO" id="GO:0004049">
    <property type="term" value="F:anthranilate synthase activity"/>
    <property type="evidence" value="ECO:0007669"/>
    <property type="project" value="UniProtKB-EC"/>
</dbReference>
<gene>
    <name evidence="3" type="ORF">EKN06_02335</name>
</gene>
<comment type="caution">
    <text evidence="3">The sequence shown here is derived from an EMBL/GenBank/DDBJ whole genome shotgun (WGS) entry which is preliminary data.</text>
</comment>
<proteinExistence type="predicted"/>
<dbReference type="EMBL" id="RXOL01000001">
    <property type="protein sequence ID" value="RVQ69068.1"/>
    <property type="molecule type" value="Genomic_DNA"/>
</dbReference>
<evidence type="ECO:0000259" key="2">
    <source>
        <dbReference type="Pfam" id="PF04715"/>
    </source>
</evidence>
<dbReference type="InterPro" id="IPR015890">
    <property type="entry name" value="Chorismate_C"/>
</dbReference>
<accession>A0A437H0C2</accession>
<dbReference type="OrthoDB" id="9803598at2"/>
<dbReference type="Gene3D" id="3.60.120.10">
    <property type="entry name" value="Anthranilate synthase"/>
    <property type="match status" value="1"/>
</dbReference>
<organism evidence="3 4">
    <name type="scientific">Croceicoccus ponticola</name>
    <dbReference type="NCBI Taxonomy" id="2217664"/>
    <lineage>
        <taxon>Bacteria</taxon>
        <taxon>Pseudomonadati</taxon>
        <taxon>Pseudomonadota</taxon>
        <taxon>Alphaproteobacteria</taxon>
        <taxon>Sphingomonadales</taxon>
        <taxon>Erythrobacteraceae</taxon>
        <taxon>Croceicoccus</taxon>
    </lineage>
</organism>
<dbReference type="Proteomes" id="UP000283003">
    <property type="component" value="Unassembled WGS sequence"/>
</dbReference>
<keyword evidence="4" id="KW-1185">Reference proteome</keyword>
<dbReference type="InterPro" id="IPR006805">
    <property type="entry name" value="Anth_synth_I_N"/>
</dbReference>
<protein>
    <submittedName>
        <fullName evidence="3">Anthranilate synthase component I</fullName>
        <ecNumber evidence="3">4.1.3.27</ecNumber>
    </submittedName>
</protein>